<dbReference type="EMBL" id="BQNB010012561">
    <property type="protein sequence ID" value="GJT05120.1"/>
    <property type="molecule type" value="Genomic_DNA"/>
</dbReference>
<evidence type="ECO:0000313" key="1">
    <source>
        <dbReference type="EMBL" id="GJT05120.1"/>
    </source>
</evidence>
<evidence type="ECO:0000313" key="2">
    <source>
        <dbReference type="Proteomes" id="UP001151760"/>
    </source>
</evidence>
<gene>
    <name evidence="1" type="ORF">Tco_0839582</name>
</gene>
<keyword evidence="2" id="KW-1185">Reference proteome</keyword>
<dbReference type="Proteomes" id="UP001151760">
    <property type="component" value="Unassembled WGS sequence"/>
</dbReference>
<protein>
    <submittedName>
        <fullName evidence="1">Uncharacterized protein</fullName>
    </submittedName>
</protein>
<reference evidence="1" key="2">
    <citation type="submission" date="2022-01" db="EMBL/GenBank/DDBJ databases">
        <authorList>
            <person name="Yamashiro T."/>
            <person name="Shiraishi A."/>
            <person name="Satake H."/>
            <person name="Nakayama K."/>
        </authorList>
    </citation>
    <scope>NUCLEOTIDE SEQUENCE</scope>
</reference>
<proteinExistence type="predicted"/>
<comment type="caution">
    <text evidence="1">The sequence shown here is derived from an EMBL/GenBank/DDBJ whole genome shotgun (WGS) entry which is preliminary data.</text>
</comment>
<organism evidence="1 2">
    <name type="scientific">Tanacetum coccineum</name>
    <dbReference type="NCBI Taxonomy" id="301880"/>
    <lineage>
        <taxon>Eukaryota</taxon>
        <taxon>Viridiplantae</taxon>
        <taxon>Streptophyta</taxon>
        <taxon>Embryophyta</taxon>
        <taxon>Tracheophyta</taxon>
        <taxon>Spermatophyta</taxon>
        <taxon>Magnoliopsida</taxon>
        <taxon>eudicotyledons</taxon>
        <taxon>Gunneridae</taxon>
        <taxon>Pentapetalae</taxon>
        <taxon>asterids</taxon>
        <taxon>campanulids</taxon>
        <taxon>Asterales</taxon>
        <taxon>Asteraceae</taxon>
        <taxon>Asteroideae</taxon>
        <taxon>Anthemideae</taxon>
        <taxon>Anthemidinae</taxon>
        <taxon>Tanacetum</taxon>
    </lineage>
</organism>
<sequence>MRDGVVVAVENGGDDDDLGGGYGRKGGRILGGGARIVRGRDEGDMCPSKVLSIRESHNLRESNSQKGKCIEGNLLVLLVAIQLGR</sequence>
<name>A0ABQ5AR05_9ASTR</name>
<accession>A0ABQ5AR05</accession>
<reference evidence="1" key="1">
    <citation type="journal article" date="2022" name="Int. J. Mol. Sci.">
        <title>Draft Genome of Tanacetum Coccineum: Genomic Comparison of Closely Related Tanacetum-Family Plants.</title>
        <authorList>
            <person name="Yamashiro T."/>
            <person name="Shiraishi A."/>
            <person name="Nakayama K."/>
            <person name="Satake H."/>
        </authorList>
    </citation>
    <scope>NUCLEOTIDE SEQUENCE</scope>
</reference>